<dbReference type="Proteomes" id="UP000265520">
    <property type="component" value="Unassembled WGS sequence"/>
</dbReference>
<sequence length="59" mass="6680">MVTSPLRLNNFIPDSFRISRNDHPVLPPKCSPIKNFSLNPSLVRRPLVPTQSCMGDYVL</sequence>
<name>A0A392TLY5_9FABA</name>
<dbReference type="EMBL" id="LXQA010594376">
    <property type="protein sequence ID" value="MCI61146.1"/>
    <property type="molecule type" value="Genomic_DNA"/>
</dbReference>
<dbReference type="AlphaFoldDB" id="A0A392TLY5"/>
<proteinExistence type="predicted"/>
<evidence type="ECO:0000313" key="1">
    <source>
        <dbReference type="EMBL" id="MCI61146.1"/>
    </source>
</evidence>
<organism evidence="1 2">
    <name type="scientific">Trifolium medium</name>
    <dbReference type="NCBI Taxonomy" id="97028"/>
    <lineage>
        <taxon>Eukaryota</taxon>
        <taxon>Viridiplantae</taxon>
        <taxon>Streptophyta</taxon>
        <taxon>Embryophyta</taxon>
        <taxon>Tracheophyta</taxon>
        <taxon>Spermatophyta</taxon>
        <taxon>Magnoliopsida</taxon>
        <taxon>eudicotyledons</taxon>
        <taxon>Gunneridae</taxon>
        <taxon>Pentapetalae</taxon>
        <taxon>rosids</taxon>
        <taxon>fabids</taxon>
        <taxon>Fabales</taxon>
        <taxon>Fabaceae</taxon>
        <taxon>Papilionoideae</taxon>
        <taxon>50 kb inversion clade</taxon>
        <taxon>NPAAA clade</taxon>
        <taxon>Hologalegina</taxon>
        <taxon>IRL clade</taxon>
        <taxon>Trifolieae</taxon>
        <taxon>Trifolium</taxon>
    </lineage>
</organism>
<evidence type="ECO:0000313" key="2">
    <source>
        <dbReference type="Proteomes" id="UP000265520"/>
    </source>
</evidence>
<feature type="non-terminal residue" evidence="1">
    <location>
        <position position="59"/>
    </location>
</feature>
<reference evidence="1 2" key="1">
    <citation type="journal article" date="2018" name="Front. Plant Sci.">
        <title>Red Clover (Trifolium pratense) and Zigzag Clover (T. medium) - A Picture of Genomic Similarities and Differences.</title>
        <authorList>
            <person name="Dluhosova J."/>
            <person name="Istvanek J."/>
            <person name="Nedelnik J."/>
            <person name="Repkova J."/>
        </authorList>
    </citation>
    <scope>NUCLEOTIDE SEQUENCE [LARGE SCALE GENOMIC DNA]</scope>
    <source>
        <strain evidence="2">cv. 10/8</strain>
        <tissue evidence="1">Leaf</tissue>
    </source>
</reference>
<keyword evidence="2" id="KW-1185">Reference proteome</keyword>
<comment type="caution">
    <text evidence="1">The sequence shown here is derived from an EMBL/GenBank/DDBJ whole genome shotgun (WGS) entry which is preliminary data.</text>
</comment>
<accession>A0A392TLY5</accession>
<protein>
    <submittedName>
        <fullName evidence="1">Uncharacterized protein</fullName>
    </submittedName>
</protein>